<evidence type="ECO:0000256" key="2">
    <source>
        <dbReference type="ARBA" id="ARBA00004210"/>
    </source>
</evidence>
<gene>
    <name evidence="7" type="ORF">CALMAC_LOCUS7895</name>
</gene>
<feature type="region of interest" description="Disordered" evidence="6">
    <location>
        <begin position="1"/>
        <end position="32"/>
    </location>
</feature>
<dbReference type="Pfam" id="PF14799">
    <property type="entry name" value="FAM195"/>
    <property type="match status" value="1"/>
</dbReference>
<dbReference type="GO" id="GO:0010494">
    <property type="term" value="C:cytoplasmic stress granule"/>
    <property type="evidence" value="ECO:0007669"/>
    <property type="project" value="UniProtKB-SubCell"/>
</dbReference>
<accession>A0A653CCJ1</accession>
<keyword evidence="8" id="KW-1185">Reference proteome</keyword>
<dbReference type="Proteomes" id="UP000410492">
    <property type="component" value="Unassembled WGS sequence"/>
</dbReference>
<dbReference type="GO" id="GO:0005634">
    <property type="term" value="C:nucleus"/>
    <property type="evidence" value="ECO:0007669"/>
    <property type="project" value="UniProtKB-SubCell"/>
</dbReference>
<sequence>MSGPRIGLPHMNGNNRRPGNGSMAPRLPINEGPVHAQHDDLIKYIYESWTKVEMDKGSNSVMYYQDEAAHHLKDFKAFDLEGFWGARLHQHLRQQHS</sequence>
<dbReference type="OrthoDB" id="8170061at2759"/>
<dbReference type="AlphaFoldDB" id="A0A653CCJ1"/>
<protein>
    <submittedName>
        <fullName evidence="7">Uncharacterized protein</fullName>
    </submittedName>
</protein>
<comment type="similarity">
    <text evidence="3">Belongs to the MCRIP family.</text>
</comment>
<dbReference type="EMBL" id="CAACVG010007440">
    <property type="protein sequence ID" value="VEN45446.1"/>
    <property type="molecule type" value="Genomic_DNA"/>
</dbReference>
<dbReference type="InterPro" id="IPR029428">
    <property type="entry name" value="MCRIP"/>
</dbReference>
<proteinExistence type="inferred from homology"/>
<name>A0A653CCJ1_CALMS</name>
<reference evidence="7 8" key="1">
    <citation type="submission" date="2019-01" db="EMBL/GenBank/DDBJ databases">
        <authorList>
            <person name="Sayadi A."/>
        </authorList>
    </citation>
    <scope>NUCLEOTIDE SEQUENCE [LARGE SCALE GENOMIC DNA]</scope>
</reference>
<evidence type="ECO:0000256" key="4">
    <source>
        <dbReference type="ARBA" id="ARBA00022490"/>
    </source>
</evidence>
<evidence type="ECO:0000256" key="6">
    <source>
        <dbReference type="SAM" id="MobiDB-lite"/>
    </source>
</evidence>
<evidence type="ECO:0000256" key="1">
    <source>
        <dbReference type="ARBA" id="ARBA00004123"/>
    </source>
</evidence>
<keyword evidence="4" id="KW-0963">Cytoplasm</keyword>
<evidence type="ECO:0000256" key="3">
    <source>
        <dbReference type="ARBA" id="ARBA00010821"/>
    </source>
</evidence>
<evidence type="ECO:0000256" key="5">
    <source>
        <dbReference type="ARBA" id="ARBA00023242"/>
    </source>
</evidence>
<evidence type="ECO:0000313" key="8">
    <source>
        <dbReference type="Proteomes" id="UP000410492"/>
    </source>
</evidence>
<keyword evidence="5" id="KW-0539">Nucleus</keyword>
<organism evidence="7 8">
    <name type="scientific">Callosobruchus maculatus</name>
    <name type="common">Southern cowpea weevil</name>
    <name type="synonym">Pulse bruchid</name>
    <dbReference type="NCBI Taxonomy" id="64391"/>
    <lineage>
        <taxon>Eukaryota</taxon>
        <taxon>Metazoa</taxon>
        <taxon>Ecdysozoa</taxon>
        <taxon>Arthropoda</taxon>
        <taxon>Hexapoda</taxon>
        <taxon>Insecta</taxon>
        <taxon>Pterygota</taxon>
        <taxon>Neoptera</taxon>
        <taxon>Endopterygota</taxon>
        <taxon>Coleoptera</taxon>
        <taxon>Polyphaga</taxon>
        <taxon>Cucujiformia</taxon>
        <taxon>Chrysomeloidea</taxon>
        <taxon>Chrysomelidae</taxon>
        <taxon>Bruchinae</taxon>
        <taxon>Bruchini</taxon>
        <taxon>Callosobruchus</taxon>
    </lineage>
</organism>
<evidence type="ECO:0000313" key="7">
    <source>
        <dbReference type="EMBL" id="VEN45446.1"/>
    </source>
</evidence>
<comment type="subcellular location">
    <subcellularLocation>
        <location evidence="2">Cytoplasm</location>
        <location evidence="2">Stress granule</location>
    </subcellularLocation>
    <subcellularLocation>
        <location evidence="1">Nucleus</location>
    </subcellularLocation>
</comment>